<dbReference type="EMBL" id="CABVHY010000029">
    <property type="protein sequence ID" value="VVO30845.1"/>
    <property type="molecule type" value="Genomic_DNA"/>
</dbReference>
<accession>A0A5E7EV76</accession>
<dbReference type="RefSeq" id="WP_150806265.1">
    <property type="nucleotide sequence ID" value="NZ_CABVHY010000029.1"/>
</dbReference>
<gene>
    <name evidence="1" type="ORF">PS723_04978</name>
</gene>
<sequence>MSSSLAQLALKKARARMAGQAVWIKPDPMKPTSIHVRKKEQADDSATLRSLGVIVDGPINHFMFLEGRRLALDLAKSLSALGAHEVIISLQRSAVGRPGSYAQGIVSVIDLIREASHANEA</sequence>
<organism evidence="1 2">
    <name type="scientific">Pseudomonas fluorescens</name>
    <dbReference type="NCBI Taxonomy" id="294"/>
    <lineage>
        <taxon>Bacteria</taxon>
        <taxon>Pseudomonadati</taxon>
        <taxon>Pseudomonadota</taxon>
        <taxon>Gammaproteobacteria</taxon>
        <taxon>Pseudomonadales</taxon>
        <taxon>Pseudomonadaceae</taxon>
        <taxon>Pseudomonas</taxon>
    </lineage>
</organism>
<proteinExistence type="predicted"/>
<dbReference type="AlphaFoldDB" id="A0A5E7EV76"/>
<protein>
    <submittedName>
        <fullName evidence="1">Uncharacterized protein</fullName>
    </submittedName>
</protein>
<evidence type="ECO:0000313" key="2">
    <source>
        <dbReference type="Proteomes" id="UP000379480"/>
    </source>
</evidence>
<dbReference type="Proteomes" id="UP000379480">
    <property type="component" value="Unassembled WGS sequence"/>
</dbReference>
<dbReference type="OrthoDB" id="7026233at2"/>
<name>A0A5E7EV76_PSEFL</name>
<reference evidence="1 2" key="1">
    <citation type="submission" date="2019-09" db="EMBL/GenBank/DDBJ databases">
        <authorList>
            <person name="Chandra G."/>
            <person name="Truman W A."/>
        </authorList>
    </citation>
    <scope>NUCLEOTIDE SEQUENCE [LARGE SCALE GENOMIC DNA]</scope>
    <source>
        <strain evidence="1">PS723</strain>
    </source>
</reference>
<evidence type="ECO:0000313" key="1">
    <source>
        <dbReference type="EMBL" id="VVO30845.1"/>
    </source>
</evidence>